<dbReference type="OrthoDB" id="10653053at2759"/>
<feature type="region of interest" description="Disordered" evidence="11">
    <location>
        <begin position="204"/>
        <end position="236"/>
    </location>
</feature>
<dbReference type="PANTHER" id="PTHR24416:SF617">
    <property type="entry name" value="RET ONCOGENE, ISOFORM A"/>
    <property type="match status" value="1"/>
</dbReference>
<comment type="subcellular location">
    <subcellularLocation>
        <location evidence="1">Membrane</location>
        <topology evidence="1">Single-pass membrane protein</topology>
    </subcellularLocation>
</comment>
<protein>
    <recommendedName>
        <fullName evidence="2">receptor protein-tyrosine kinase</fullName>
        <ecNumber evidence="2">2.7.10.1</ecNumber>
    </recommendedName>
</protein>
<dbReference type="GO" id="GO:0004714">
    <property type="term" value="F:transmembrane receptor protein tyrosine kinase activity"/>
    <property type="evidence" value="ECO:0007669"/>
    <property type="project" value="UniProtKB-EC"/>
</dbReference>
<name>A0A979FKN5_HYAAZ</name>
<evidence type="ECO:0000256" key="11">
    <source>
        <dbReference type="SAM" id="MobiDB-lite"/>
    </source>
</evidence>
<dbReference type="GO" id="GO:0005886">
    <property type="term" value="C:plasma membrane"/>
    <property type="evidence" value="ECO:0007669"/>
    <property type="project" value="TreeGrafter"/>
</dbReference>
<dbReference type="InterPro" id="IPR003961">
    <property type="entry name" value="FN3_dom"/>
</dbReference>
<dbReference type="InterPro" id="IPR013783">
    <property type="entry name" value="Ig-like_fold"/>
</dbReference>
<feature type="compositionally biased region" description="Basic and acidic residues" evidence="11">
    <location>
        <begin position="395"/>
        <end position="415"/>
    </location>
</feature>
<dbReference type="Pfam" id="PF07714">
    <property type="entry name" value="PK_Tyr_Ser-Thr"/>
    <property type="match status" value="2"/>
</dbReference>
<dbReference type="SUPFAM" id="SSF49265">
    <property type="entry name" value="Fibronectin type III"/>
    <property type="match status" value="2"/>
</dbReference>
<feature type="non-terminal residue" evidence="15">
    <location>
        <position position="1"/>
    </location>
</feature>
<dbReference type="PROSITE" id="PS50011">
    <property type="entry name" value="PROTEIN_KINASE_DOM"/>
    <property type="match status" value="1"/>
</dbReference>
<keyword evidence="10" id="KW-0325">Glycoprotein</keyword>
<evidence type="ECO:0000256" key="6">
    <source>
        <dbReference type="ARBA" id="ARBA00022777"/>
    </source>
</evidence>
<keyword evidence="3" id="KW-0808">Transferase</keyword>
<evidence type="ECO:0000256" key="1">
    <source>
        <dbReference type="ARBA" id="ARBA00004167"/>
    </source>
</evidence>
<dbReference type="RefSeq" id="XP_047737549.1">
    <property type="nucleotide sequence ID" value="XM_047881593.1"/>
</dbReference>
<feature type="domain" description="Protein kinase" evidence="13">
    <location>
        <begin position="776"/>
        <end position="1127"/>
    </location>
</feature>
<keyword evidence="7 12" id="KW-1133">Transmembrane helix</keyword>
<keyword evidence="14" id="KW-1185">Reference proteome</keyword>
<evidence type="ECO:0000313" key="14">
    <source>
        <dbReference type="Proteomes" id="UP000694843"/>
    </source>
</evidence>
<evidence type="ECO:0000256" key="10">
    <source>
        <dbReference type="ARBA" id="ARBA00023180"/>
    </source>
</evidence>
<dbReference type="InterPro" id="IPR011009">
    <property type="entry name" value="Kinase-like_dom_sf"/>
</dbReference>
<organism evidence="14 15">
    <name type="scientific">Hyalella azteca</name>
    <name type="common">Amphipod</name>
    <dbReference type="NCBI Taxonomy" id="294128"/>
    <lineage>
        <taxon>Eukaryota</taxon>
        <taxon>Metazoa</taxon>
        <taxon>Ecdysozoa</taxon>
        <taxon>Arthropoda</taxon>
        <taxon>Crustacea</taxon>
        <taxon>Multicrustacea</taxon>
        <taxon>Malacostraca</taxon>
        <taxon>Eumalacostraca</taxon>
        <taxon>Peracarida</taxon>
        <taxon>Amphipoda</taxon>
        <taxon>Senticaudata</taxon>
        <taxon>Talitrida</taxon>
        <taxon>Talitroidea</taxon>
        <taxon>Hyalellidae</taxon>
        <taxon>Hyalella</taxon>
    </lineage>
</organism>
<dbReference type="Gene3D" id="1.10.510.10">
    <property type="entry name" value="Transferase(Phosphotransferase) domain 1"/>
    <property type="match status" value="2"/>
</dbReference>
<feature type="compositionally biased region" description="Polar residues" evidence="11">
    <location>
        <begin position="217"/>
        <end position="227"/>
    </location>
</feature>
<reference evidence="15" key="1">
    <citation type="submission" date="2025-08" db="UniProtKB">
        <authorList>
            <consortium name="RefSeq"/>
        </authorList>
    </citation>
    <scope>IDENTIFICATION</scope>
    <source>
        <tissue evidence="15">Whole organism</tissue>
    </source>
</reference>
<keyword evidence="9" id="KW-0675">Receptor</keyword>
<keyword evidence="6" id="KW-0418">Kinase</keyword>
<dbReference type="GeneID" id="108677615"/>
<evidence type="ECO:0000259" key="13">
    <source>
        <dbReference type="PROSITE" id="PS50011"/>
    </source>
</evidence>
<dbReference type="SUPFAM" id="SSF56112">
    <property type="entry name" value="Protein kinase-like (PK-like)"/>
    <property type="match status" value="1"/>
</dbReference>
<dbReference type="InterPro" id="IPR050122">
    <property type="entry name" value="RTK"/>
</dbReference>
<feature type="region of interest" description="Disordered" evidence="11">
    <location>
        <begin position="389"/>
        <end position="420"/>
    </location>
</feature>
<sequence>VRIAAFTLPRLGSIMVKVLLNASDIPSSFSSQREESKQKNPAENISSIPGLKTRLWRTVNGSQNSDYNFSFTLYFKRALSSVPTCLKTTACSQGWTSRTLIPQGVDEAGNPLLLLDGLQPNSSYAIEMKMVDESGRGRRSSVAYAITAPHNPLAPGRVQCLSPKDREISVSWSKPGPHFGASIGRYRVQLTELQLKLPASYPSCLQGREESDRKKNSPWSLNPSVQRENGGGMMKDSEDILSNDELRNTGATAPVFLNYDPNCGDGLDRNSSSRTVCTSSEGIMGLKLQHSGLYKVSVFACSHPVPCATYSLVAIDPSFTPIDSAGLKYERKKTAMKYLPKNDDAMVNAKEVKVNSTLILRDNARRKTQQRVQKTEDFVQNYKQFRENGNSDTENELKSDINEERKQDREQEAWRKSTTSMSKIIHTRQTEKINKLRSGLCELCSLAPTETLCQVKGDDVANSVSSVWLEFDSKAVHQTKQDSSSFEQPSSHRSELRSFENQKLLSNSEDDSRINTLSANSKIGSSIRDFFSNSRDDSINQKLSTNSTVNFRNLNLSTNADNTQKSRSRKNVPSLHDNLILNESENANRTLMVRWNAPETPTADVLFYELRLRNDTRMTPTRQSALARVAVSHAETGVMLASLSPGKYIISVGAVTALGPSLPKNYSFHLNSSLSSTTSGSDCVLHLSAAVPSARVPPATRLGPGVALGLLVSALCCCALIVTWKKTRDNANIRRNLGLRLSFPYSEIKEARALAREVMGESFTLDGYTLEIDSENQSLSELGSGSSCVVVKGSFRDTNKLDLNMHLGVALKIPRATNLTDVKKLIEEAKMLREVAGAHVVPVLGLVLTRHLVALVMPTMSSDLEFFLRRMKNPLPVQIMESLAHQASIGLLSLEQQNIVHCDVSSRNCLIDLHLLEQGLINHCPRDPGLLDSRIHNCRSHEQHLHDLRLHDQYLRNNSLQSSTLPNSRLTNFSLLQKMHHENSFRGDSRLQDSVLQDPSLFSHCMPPWLKIADLGSAVRLDGRQSRVVVHKLRPVRWLPPETLAGNLYSSRSDTWSYGVLVWEICSRGARPYEDLEDSEVSSKIISGEASLPESSISSPLLRHLHRKCLERRPEDRPSFSNIVDFFRVCCQMSSLGNKSTCPPETDSGQLL</sequence>
<evidence type="ECO:0000256" key="9">
    <source>
        <dbReference type="ARBA" id="ARBA00023170"/>
    </source>
</evidence>
<proteinExistence type="predicted"/>
<keyword evidence="8 12" id="KW-0472">Membrane</keyword>
<feature type="compositionally biased region" description="Polar residues" evidence="11">
    <location>
        <begin position="478"/>
        <end position="489"/>
    </location>
</feature>
<dbReference type="GO" id="GO:0005524">
    <property type="term" value="F:ATP binding"/>
    <property type="evidence" value="ECO:0007669"/>
    <property type="project" value="InterPro"/>
</dbReference>
<feature type="compositionally biased region" description="Basic and acidic residues" evidence="11">
    <location>
        <begin position="490"/>
        <end position="500"/>
    </location>
</feature>
<dbReference type="InterPro" id="IPR000719">
    <property type="entry name" value="Prot_kinase_dom"/>
</dbReference>
<dbReference type="EC" id="2.7.10.1" evidence="2"/>
<evidence type="ECO:0000256" key="8">
    <source>
        <dbReference type="ARBA" id="ARBA00023136"/>
    </source>
</evidence>
<dbReference type="CDD" id="cd00063">
    <property type="entry name" value="FN3"/>
    <property type="match status" value="1"/>
</dbReference>
<dbReference type="Gene3D" id="2.60.40.10">
    <property type="entry name" value="Immunoglobulins"/>
    <property type="match status" value="1"/>
</dbReference>
<evidence type="ECO:0000256" key="5">
    <source>
        <dbReference type="ARBA" id="ARBA00022737"/>
    </source>
</evidence>
<gene>
    <name evidence="15" type="primary">LOC108677615</name>
</gene>
<dbReference type="InterPro" id="IPR036116">
    <property type="entry name" value="FN3_sf"/>
</dbReference>
<dbReference type="PROSITE" id="PS00109">
    <property type="entry name" value="PROTEIN_KINASE_TYR"/>
    <property type="match status" value="1"/>
</dbReference>
<feature type="transmembrane region" description="Helical" evidence="12">
    <location>
        <begin position="702"/>
        <end position="724"/>
    </location>
</feature>
<dbReference type="KEGG" id="hazt:108677615"/>
<dbReference type="InterPro" id="IPR001245">
    <property type="entry name" value="Ser-Thr/Tyr_kinase_cat_dom"/>
</dbReference>
<dbReference type="GO" id="GO:0007169">
    <property type="term" value="P:cell surface receptor protein tyrosine kinase signaling pathway"/>
    <property type="evidence" value="ECO:0007669"/>
    <property type="project" value="TreeGrafter"/>
</dbReference>
<accession>A0A979FKN5</accession>
<dbReference type="InterPro" id="IPR008266">
    <property type="entry name" value="Tyr_kinase_AS"/>
</dbReference>
<evidence type="ECO:0000313" key="15">
    <source>
        <dbReference type="RefSeq" id="XP_047737549.1"/>
    </source>
</evidence>
<feature type="region of interest" description="Disordered" evidence="11">
    <location>
        <begin position="478"/>
        <end position="512"/>
    </location>
</feature>
<keyword evidence="4 12" id="KW-0812">Transmembrane</keyword>
<evidence type="ECO:0000256" key="4">
    <source>
        <dbReference type="ARBA" id="ARBA00022692"/>
    </source>
</evidence>
<dbReference type="Proteomes" id="UP000694843">
    <property type="component" value="Unplaced"/>
</dbReference>
<evidence type="ECO:0000256" key="7">
    <source>
        <dbReference type="ARBA" id="ARBA00022989"/>
    </source>
</evidence>
<dbReference type="GO" id="GO:0043235">
    <property type="term" value="C:receptor complex"/>
    <property type="evidence" value="ECO:0007669"/>
    <property type="project" value="TreeGrafter"/>
</dbReference>
<evidence type="ECO:0000256" key="2">
    <source>
        <dbReference type="ARBA" id="ARBA00011902"/>
    </source>
</evidence>
<dbReference type="PANTHER" id="PTHR24416">
    <property type="entry name" value="TYROSINE-PROTEIN KINASE RECEPTOR"/>
    <property type="match status" value="1"/>
</dbReference>
<evidence type="ECO:0000256" key="12">
    <source>
        <dbReference type="SAM" id="Phobius"/>
    </source>
</evidence>
<dbReference type="SMART" id="SM00060">
    <property type="entry name" value="FN3"/>
    <property type="match status" value="2"/>
</dbReference>
<evidence type="ECO:0000256" key="3">
    <source>
        <dbReference type="ARBA" id="ARBA00022679"/>
    </source>
</evidence>
<dbReference type="AlphaFoldDB" id="A0A979FKN5"/>
<keyword evidence="5" id="KW-0677">Repeat</keyword>